<comment type="caution">
    <text evidence="2">The sequence shown here is derived from an EMBL/GenBank/DDBJ whole genome shotgun (WGS) entry which is preliminary data.</text>
</comment>
<keyword evidence="3" id="KW-1185">Reference proteome</keyword>
<dbReference type="Proteomes" id="UP000295718">
    <property type="component" value="Unassembled WGS sequence"/>
</dbReference>
<dbReference type="Gene3D" id="1.10.150.20">
    <property type="entry name" value="5' to 3' exonuclease, C-terminal subdomain"/>
    <property type="match status" value="1"/>
</dbReference>
<dbReference type="Pfam" id="PF04994">
    <property type="entry name" value="TfoX_C"/>
    <property type="match status" value="1"/>
</dbReference>
<feature type="domain" description="TfoX C-terminal" evidence="1">
    <location>
        <begin position="3"/>
        <end position="78"/>
    </location>
</feature>
<organism evidence="2 3">
    <name type="scientific">Kineothrix alysoides</name>
    <dbReference type="NCBI Taxonomy" id="1469948"/>
    <lineage>
        <taxon>Bacteria</taxon>
        <taxon>Bacillati</taxon>
        <taxon>Bacillota</taxon>
        <taxon>Clostridia</taxon>
        <taxon>Lachnospirales</taxon>
        <taxon>Lachnospiraceae</taxon>
        <taxon>Kineothrix</taxon>
    </lineage>
</organism>
<dbReference type="AlphaFoldDB" id="A0A4R1QYH0"/>
<dbReference type="RefSeq" id="WP_031390755.1">
    <property type="nucleotide sequence ID" value="NZ_JPNB01000001.1"/>
</dbReference>
<evidence type="ECO:0000313" key="2">
    <source>
        <dbReference type="EMBL" id="TCL57560.1"/>
    </source>
</evidence>
<dbReference type="PANTHER" id="PTHR36121">
    <property type="entry name" value="PROTEIN SXY"/>
    <property type="match status" value="1"/>
</dbReference>
<dbReference type="PANTHER" id="PTHR36121:SF1">
    <property type="entry name" value="PROTEIN SXY"/>
    <property type="match status" value="1"/>
</dbReference>
<evidence type="ECO:0000259" key="1">
    <source>
        <dbReference type="Pfam" id="PF04994"/>
    </source>
</evidence>
<reference evidence="2 3" key="1">
    <citation type="submission" date="2019-03" db="EMBL/GenBank/DDBJ databases">
        <title>Genomic Encyclopedia of Type Strains, Phase IV (KMG-IV): sequencing the most valuable type-strain genomes for metagenomic binning, comparative biology and taxonomic classification.</title>
        <authorList>
            <person name="Goeker M."/>
        </authorList>
    </citation>
    <scope>NUCLEOTIDE SEQUENCE [LARGE SCALE GENOMIC DNA]</scope>
    <source>
        <strain evidence="2 3">DSM 100556</strain>
    </source>
</reference>
<dbReference type="EMBL" id="SLUO01000008">
    <property type="protein sequence ID" value="TCL57560.1"/>
    <property type="molecule type" value="Genomic_DNA"/>
</dbReference>
<sequence length="83" mass="9360">MGELSKLQNIGEVIEKHLNTIGICTPEELVNIGSKEAFFHIKIIDNTACLHMLYALQGAVEGKRYTQLAESTKKDLKHFFNNL</sequence>
<protein>
    <submittedName>
        <fullName evidence="2">DNA transformation protein</fullName>
    </submittedName>
</protein>
<evidence type="ECO:0000313" key="3">
    <source>
        <dbReference type="Proteomes" id="UP000295718"/>
    </source>
</evidence>
<dbReference type="OrthoDB" id="9796798at2"/>
<proteinExistence type="predicted"/>
<accession>A0A4R1QYH0</accession>
<dbReference type="InterPro" id="IPR047525">
    <property type="entry name" value="TfoX-like"/>
</dbReference>
<name>A0A4R1QYH0_9FIRM</name>
<gene>
    <name evidence="2" type="ORF">EDD76_10895</name>
</gene>
<dbReference type="InterPro" id="IPR007077">
    <property type="entry name" value="TfoX_C"/>
</dbReference>
<dbReference type="STRING" id="1469948.GCA_000732725_02063"/>